<name>A0A517VIQ2_9PLAN</name>
<evidence type="ECO:0000256" key="4">
    <source>
        <dbReference type="ARBA" id="ARBA00022729"/>
    </source>
</evidence>
<dbReference type="InterPro" id="IPR050738">
    <property type="entry name" value="Sulfatase"/>
</dbReference>
<dbReference type="Gene3D" id="3.40.720.10">
    <property type="entry name" value="Alkaline Phosphatase, subunit A"/>
    <property type="match status" value="1"/>
</dbReference>
<dbReference type="GO" id="GO:0004065">
    <property type="term" value="F:arylsulfatase activity"/>
    <property type="evidence" value="ECO:0007669"/>
    <property type="project" value="UniProtKB-EC"/>
</dbReference>
<evidence type="ECO:0000256" key="2">
    <source>
        <dbReference type="ARBA" id="ARBA00008779"/>
    </source>
</evidence>
<evidence type="ECO:0000313" key="9">
    <source>
        <dbReference type="Proteomes" id="UP000316855"/>
    </source>
</evidence>
<dbReference type="PANTHER" id="PTHR42693:SF42">
    <property type="entry name" value="ARYLSULFATASE G"/>
    <property type="match status" value="1"/>
</dbReference>
<dbReference type="Gene3D" id="3.30.1120.10">
    <property type="match status" value="1"/>
</dbReference>
<comment type="similarity">
    <text evidence="2">Belongs to the sulfatase family.</text>
</comment>
<keyword evidence="9" id="KW-1185">Reference proteome</keyword>
<evidence type="ECO:0000256" key="3">
    <source>
        <dbReference type="ARBA" id="ARBA00022723"/>
    </source>
</evidence>
<dbReference type="PANTHER" id="PTHR42693">
    <property type="entry name" value="ARYLSULFATASE FAMILY MEMBER"/>
    <property type="match status" value="1"/>
</dbReference>
<evidence type="ECO:0000256" key="5">
    <source>
        <dbReference type="ARBA" id="ARBA00022801"/>
    </source>
</evidence>
<dbReference type="KEGG" id="gax:Pan161_45500"/>
<evidence type="ECO:0000256" key="1">
    <source>
        <dbReference type="ARBA" id="ARBA00001913"/>
    </source>
</evidence>
<dbReference type="Pfam" id="PF00884">
    <property type="entry name" value="Sulfatase"/>
    <property type="match status" value="1"/>
</dbReference>
<dbReference type="EMBL" id="CP036343">
    <property type="protein sequence ID" value="QDT92879.1"/>
    <property type="molecule type" value="Genomic_DNA"/>
</dbReference>
<feature type="domain" description="Sulfatase N-terminal" evidence="7">
    <location>
        <begin position="34"/>
        <end position="333"/>
    </location>
</feature>
<evidence type="ECO:0000256" key="6">
    <source>
        <dbReference type="ARBA" id="ARBA00022837"/>
    </source>
</evidence>
<dbReference type="RefSeq" id="WP_197995462.1">
    <property type="nucleotide sequence ID" value="NZ_CP036343.1"/>
</dbReference>
<keyword evidence="5 8" id="KW-0378">Hydrolase</keyword>
<sequence>MKSFSKWSGYLFTIFLCLSHFSELVQAESAACRPNIVLILSDDQAWNDYSFMGHEMIETPALDKLACESAVFRRGYVPVSLCRPSLMTAITGLYPHQHKITGNDPPKGMDRRKLLKHIKSVDCLPEMLGKIGYKSFQSGKWWEGNPNLAGFTAGMTHGDPKRGGRHGDLGLKIGREGLKPVFDFIDECGQDPFFLWYAPFLPHTPHNPPQRLLDKYRQYGIPIELAKYYAMCEWFDETCGQLLNHLDEKCLSQNTIVVYVTDNGWIQDVPENEQKRRQKKGRFLYAPKSKRSPYDGGIRTPIMIRWPCHIAPADYNTLVSSIDIAPTLLNAVGLKPTESMQGINLMDVMCRCGYTDRDAIFGDIYEHDMIDIDDPASSLKYRWCIQGDWKAIFPSSRLMGESPELYYIKGDPFEQNNLISEYPEHARYLLKLTDQWWDAGSQ</sequence>
<organism evidence="8 9">
    <name type="scientific">Gimesia algae</name>
    <dbReference type="NCBI Taxonomy" id="2527971"/>
    <lineage>
        <taxon>Bacteria</taxon>
        <taxon>Pseudomonadati</taxon>
        <taxon>Planctomycetota</taxon>
        <taxon>Planctomycetia</taxon>
        <taxon>Planctomycetales</taxon>
        <taxon>Planctomycetaceae</taxon>
        <taxon>Gimesia</taxon>
    </lineage>
</organism>
<reference evidence="8 9" key="1">
    <citation type="submission" date="2019-02" db="EMBL/GenBank/DDBJ databases">
        <title>Deep-cultivation of Planctomycetes and their phenomic and genomic characterization uncovers novel biology.</title>
        <authorList>
            <person name="Wiegand S."/>
            <person name="Jogler M."/>
            <person name="Boedeker C."/>
            <person name="Pinto D."/>
            <person name="Vollmers J."/>
            <person name="Rivas-Marin E."/>
            <person name="Kohn T."/>
            <person name="Peeters S.H."/>
            <person name="Heuer A."/>
            <person name="Rast P."/>
            <person name="Oberbeckmann S."/>
            <person name="Bunk B."/>
            <person name="Jeske O."/>
            <person name="Meyerdierks A."/>
            <person name="Storesund J.E."/>
            <person name="Kallscheuer N."/>
            <person name="Luecker S."/>
            <person name="Lage O.M."/>
            <person name="Pohl T."/>
            <person name="Merkel B.J."/>
            <person name="Hornburger P."/>
            <person name="Mueller R.-W."/>
            <person name="Bruemmer F."/>
            <person name="Labrenz M."/>
            <person name="Spormann A.M."/>
            <person name="Op den Camp H."/>
            <person name="Overmann J."/>
            <person name="Amann R."/>
            <person name="Jetten M.S.M."/>
            <person name="Mascher T."/>
            <person name="Medema M.H."/>
            <person name="Devos D.P."/>
            <person name="Kaster A.-K."/>
            <person name="Ovreas L."/>
            <person name="Rohde M."/>
            <person name="Galperin M.Y."/>
            <person name="Jogler C."/>
        </authorList>
    </citation>
    <scope>NUCLEOTIDE SEQUENCE [LARGE SCALE GENOMIC DNA]</scope>
    <source>
        <strain evidence="8 9">Pan161</strain>
    </source>
</reference>
<gene>
    <name evidence="8" type="ORF">Pan161_45500</name>
</gene>
<keyword evidence="6" id="KW-0106">Calcium</keyword>
<comment type="cofactor">
    <cofactor evidence="1">
        <name>Ca(2+)</name>
        <dbReference type="ChEBI" id="CHEBI:29108"/>
    </cofactor>
</comment>
<dbReference type="EC" id="3.1.6.1" evidence="8"/>
<dbReference type="Proteomes" id="UP000316855">
    <property type="component" value="Chromosome"/>
</dbReference>
<dbReference type="InterPro" id="IPR000917">
    <property type="entry name" value="Sulfatase_N"/>
</dbReference>
<keyword evidence="3" id="KW-0479">Metal-binding</keyword>
<protein>
    <submittedName>
        <fullName evidence="8">Arylsulfatase</fullName>
        <ecNumber evidence="8">3.1.6.1</ecNumber>
    </submittedName>
</protein>
<dbReference type="SUPFAM" id="SSF53649">
    <property type="entry name" value="Alkaline phosphatase-like"/>
    <property type="match status" value="1"/>
</dbReference>
<evidence type="ECO:0000259" key="7">
    <source>
        <dbReference type="Pfam" id="PF00884"/>
    </source>
</evidence>
<proteinExistence type="inferred from homology"/>
<accession>A0A517VIQ2</accession>
<dbReference type="AlphaFoldDB" id="A0A517VIQ2"/>
<keyword evidence="4" id="KW-0732">Signal</keyword>
<dbReference type="CDD" id="cd16027">
    <property type="entry name" value="SGSH"/>
    <property type="match status" value="1"/>
</dbReference>
<dbReference type="InterPro" id="IPR017850">
    <property type="entry name" value="Alkaline_phosphatase_core_sf"/>
</dbReference>
<dbReference type="GO" id="GO:0046872">
    <property type="term" value="F:metal ion binding"/>
    <property type="evidence" value="ECO:0007669"/>
    <property type="project" value="UniProtKB-KW"/>
</dbReference>
<evidence type="ECO:0000313" key="8">
    <source>
        <dbReference type="EMBL" id="QDT92879.1"/>
    </source>
</evidence>